<gene>
    <name evidence="1" type="ORF">BD809_102190</name>
</gene>
<accession>A0A5S5C9K1</accession>
<dbReference type="RefSeq" id="WP_148781586.1">
    <property type="nucleotide sequence ID" value="NZ_VNHU01000002.1"/>
</dbReference>
<sequence>MSRNCYNELDIFFEATKNRCYLIFQQLYILRENIQKHDEIEESIIKLKSLFFEERKKFSSDSFSINDKNSINEKCDLFFESYWISRGQVSKGNVNFFEYSIENIEHLGVIENYLSKMRRTMEIAWYGFLQQYGRLIIKSSKEI</sequence>
<evidence type="ECO:0000313" key="2">
    <source>
        <dbReference type="Proteomes" id="UP000324376"/>
    </source>
</evidence>
<keyword evidence="2" id="KW-1185">Reference proteome</keyword>
<dbReference type="EMBL" id="VNHU01000002">
    <property type="protein sequence ID" value="TYP75977.1"/>
    <property type="molecule type" value="Genomic_DNA"/>
</dbReference>
<dbReference type="Proteomes" id="UP000324376">
    <property type="component" value="Unassembled WGS sequence"/>
</dbReference>
<dbReference type="AlphaFoldDB" id="A0A5S5C9K1"/>
<organism evidence="1 2">
    <name type="scientific">Aquimarina intermedia</name>
    <dbReference type="NCBI Taxonomy" id="350814"/>
    <lineage>
        <taxon>Bacteria</taxon>
        <taxon>Pseudomonadati</taxon>
        <taxon>Bacteroidota</taxon>
        <taxon>Flavobacteriia</taxon>
        <taxon>Flavobacteriales</taxon>
        <taxon>Flavobacteriaceae</taxon>
        <taxon>Aquimarina</taxon>
    </lineage>
</organism>
<reference evidence="1 2" key="1">
    <citation type="submission" date="2019-07" db="EMBL/GenBank/DDBJ databases">
        <title>Genomic Encyclopedia of Archaeal and Bacterial Type Strains, Phase II (KMG-II): from individual species to whole genera.</title>
        <authorList>
            <person name="Goeker M."/>
        </authorList>
    </citation>
    <scope>NUCLEOTIDE SEQUENCE [LARGE SCALE GENOMIC DNA]</scope>
    <source>
        <strain evidence="1 2">DSM 17527</strain>
    </source>
</reference>
<protein>
    <submittedName>
        <fullName evidence="1">Uncharacterized protein</fullName>
    </submittedName>
</protein>
<comment type="caution">
    <text evidence="1">The sequence shown here is derived from an EMBL/GenBank/DDBJ whole genome shotgun (WGS) entry which is preliminary data.</text>
</comment>
<name>A0A5S5C9K1_9FLAO</name>
<evidence type="ECO:0000313" key="1">
    <source>
        <dbReference type="EMBL" id="TYP75977.1"/>
    </source>
</evidence>
<proteinExistence type="predicted"/>